<dbReference type="RefSeq" id="WP_094826357.1">
    <property type="nucleotide sequence ID" value="NZ_NEVL01000003.1"/>
</dbReference>
<dbReference type="SUPFAM" id="SSF53300">
    <property type="entry name" value="vWA-like"/>
    <property type="match status" value="1"/>
</dbReference>
<dbReference type="AlphaFoldDB" id="A0A261SDR1"/>
<proteinExistence type="predicted"/>
<protein>
    <recommendedName>
        <fullName evidence="2">VWFA domain-containing protein</fullName>
    </recommendedName>
</protein>
<dbReference type="EMBL" id="NEVL01000003">
    <property type="protein sequence ID" value="OZI35548.1"/>
    <property type="molecule type" value="Genomic_DNA"/>
</dbReference>
<dbReference type="PROSITE" id="PS50234">
    <property type="entry name" value="VWFA"/>
    <property type="match status" value="1"/>
</dbReference>
<dbReference type="SMART" id="SM00327">
    <property type="entry name" value="VWA"/>
    <property type="match status" value="1"/>
</dbReference>
<evidence type="ECO:0000313" key="4">
    <source>
        <dbReference type="Proteomes" id="UP000217005"/>
    </source>
</evidence>
<dbReference type="InterPro" id="IPR002035">
    <property type="entry name" value="VWF_A"/>
</dbReference>
<evidence type="ECO:0000256" key="1">
    <source>
        <dbReference type="SAM" id="Phobius"/>
    </source>
</evidence>
<feature type="transmembrane region" description="Helical" evidence="1">
    <location>
        <begin position="294"/>
        <end position="317"/>
    </location>
</feature>
<feature type="domain" description="VWFA" evidence="2">
    <location>
        <begin position="91"/>
        <end position="275"/>
    </location>
</feature>
<keyword evidence="1" id="KW-1133">Transmembrane helix</keyword>
<evidence type="ECO:0000313" key="3">
    <source>
        <dbReference type="EMBL" id="OZI35548.1"/>
    </source>
</evidence>
<dbReference type="Gene3D" id="3.40.50.410">
    <property type="entry name" value="von Willebrand factor, type A domain"/>
    <property type="match status" value="1"/>
</dbReference>
<dbReference type="Pfam" id="PF00092">
    <property type="entry name" value="VWA"/>
    <property type="match status" value="1"/>
</dbReference>
<dbReference type="InterPro" id="IPR036465">
    <property type="entry name" value="vWFA_dom_sf"/>
</dbReference>
<dbReference type="PANTHER" id="PTHR22550:SF18">
    <property type="entry name" value="VWFA DOMAIN-CONTAINING PROTEIN"/>
    <property type="match status" value="1"/>
</dbReference>
<name>A0A261SDR1_9BORD</name>
<keyword evidence="1" id="KW-0812">Transmembrane</keyword>
<dbReference type="InterPro" id="IPR050768">
    <property type="entry name" value="UPF0353/GerABKA_families"/>
</dbReference>
<sequence length="334" mass="36273">MWRLEYPWLLLLAPLAFAAWRYLPAYVNAQGALRVPFFPELLRATGLRPGRPRGHGLQRWLNLLVWLLLVLALARPQFVEPPTTRERPLRDLMVAIDLSQSMEATDFKDPQGRVQSRLDAVKDVVAGFLRQRADDRLGLIVFGSGAYPQAPPTLDHATLQRLLAQVEPGMAGPHTAIGDAIGLGIRLLDAAPGPDKLLILLTDGNDTASVVPPDRAAALAAAHHITIHTIGIGDPQASGEDKVDFDALRAIAAATHGRFYAAADRGALAQVYAELDRITPRAVQVLRHQVQHEFYWVPLGLALLLLAAGQGLAYLLAGRAPARARGEEGAWTST</sequence>
<reference evidence="3 4" key="1">
    <citation type="submission" date="2017-05" db="EMBL/GenBank/DDBJ databases">
        <title>Complete and WGS of Bordetella genogroups.</title>
        <authorList>
            <person name="Spilker T."/>
            <person name="LiPuma J."/>
        </authorList>
    </citation>
    <scope>NUCLEOTIDE SEQUENCE [LARGE SCALE GENOMIC DNA]</scope>
    <source>
        <strain evidence="3 4">AU17610</strain>
    </source>
</reference>
<dbReference type="Proteomes" id="UP000217005">
    <property type="component" value="Unassembled WGS sequence"/>
</dbReference>
<organism evidence="3 4">
    <name type="scientific">Bordetella genomosp. 1</name>
    <dbReference type="NCBI Taxonomy" id="1395607"/>
    <lineage>
        <taxon>Bacteria</taxon>
        <taxon>Pseudomonadati</taxon>
        <taxon>Pseudomonadota</taxon>
        <taxon>Betaproteobacteria</taxon>
        <taxon>Burkholderiales</taxon>
        <taxon>Alcaligenaceae</taxon>
        <taxon>Bordetella</taxon>
    </lineage>
</organism>
<evidence type="ECO:0000259" key="2">
    <source>
        <dbReference type="PROSITE" id="PS50234"/>
    </source>
</evidence>
<comment type="caution">
    <text evidence="3">The sequence shown here is derived from an EMBL/GenBank/DDBJ whole genome shotgun (WGS) entry which is preliminary data.</text>
</comment>
<keyword evidence="1" id="KW-0472">Membrane</keyword>
<gene>
    <name evidence="3" type="ORF">CEG14_10755</name>
</gene>
<dbReference type="OrthoDB" id="6206554at2"/>
<dbReference type="PANTHER" id="PTHR22550">
    <property type="entry name" value="SPORE GERMINATION PROTEIN"/>
    <property type="match status" value="1"/>
</dbReference>
<accession>A0A261SDR1</accession>